<dbReference type="Gene3D" id="1.10.287.470">
    <property type="entry name" value="Helix hairpin bin"/>
    <property type="match status" value="2"/>
</dbReference>
<name>A0A9D7I7N5_9RHOO</name>
<protein>
    <submittedName>
        <fullName evidence="3">HlyD family efflux transporter periplasmic adaptor subunit</fullName>
    </submittedName>
</protein>
<keyword evidence="2" id="KW-0472">Membrane</keyword>
<proteinExistence type="predicted"/>
<dbReference type="GO" id="GO:0005886">
    <property type="term" value="C:plasma membrane"/>
    <property type="evidence" value="ECO:0007669"/>
    <property type="project" value="TreeGrafter"/>
</dbReference>
<evidence type="ECO:0000256" key="2">
    <source>
        <dbReference type="SAM" id="Phobius"/>
    </source>
</evidence>
<feature type="compositionally biased region" description="Low complexity" evidence="1">
    <location>
        <begin position="61"/>
        <end position="75"/>
    </location>
</feature>
<dbReference type="SUPFAM" id="SSF111369">
    <property type="entry name" value="HlyD-like secretion proteins"/>
    <property type="match status" value="2"/>
</dbReference>
<organism evidence="3 4">
    <name type="scientific">Candidatus Propionivibrio dominans</name>
    <dbReference type="NCBI Taxonomy" id="2954373"/>
    <lineage>
        <taxon>Bacteria</taxon>
        <taxon>Pseudomonadati</taxon>
        <taxon>Pseudomonadota</taxon>
        <taxon>Betaproteobacteria</taxon>
        <taxon>Rhodocyclales</taxon>
        <taxon>Rhodocyclaceae</taxon>
        <taxon>Propionivibrio</taxon>
    </lineage>
</organism>
<dbReference type="Proteomes" id="UP000886602">
    <property type="component" value="Unassembled WGS sequence"/>
</dbReference>
<dbReference type="PANTHER" id="PTHR30438:SF2">
    <property type="entry name" value="MEMBRANE PROTEIN"/>
    <property type="match status" value="1"/>
</dbReference>
<comment type="caution">
    <text evidence="3">The sequence shown here is derived from an EMBL/GenBank/DDBJ whole genome shotgun (WGS) entry which is preliminary data.</text>
</comment>
<feature type="transmembrane region" description="Helical" evidence="2">
    <location>
        <begin position="119"/>
        <end position="140"/>
    </location>
</feature>
<evidence type="ECO:0000313" key="4">
    <source>
        <dbReference type="Proteomes" id="UP000886602"/>
    </source>
</evidence>
<dbReference type="AlphaFoldDB" id="A0A9D7I7N5"/>
<gene>
    <name evidence="3" type="ORF">IPJ48_03840</name>
</gene>
<feature type="compositionally biased region" description="Low complexity" evidence="1">
    <location>
        <begin position="83"/>
        <end position="95"/>
    </location>
</feature>
<keyword evidence="2" id="KW-1133">Transmembrane helix</keyword>
<evidence type="ECO:0000313" key="3">
    <source>
        <dbReference type="EMBL" id="MBK7422282.1"/>
    </source>
</evidence>
<keyword evidence="2" id="KW-0812">Transmembrane</keyword>
<dbReference type="EMBL" id="JADJNC010000005">
    <property type="protein sequence ID" value="MBK7422282.1"/>
    <property type="molecule type" value="Genomic_DNA"/>
</dbReference>
<dbReference type="PANTHER" id="PTHR30438">
    <property type="entry name" value="36 KDA ANTIGEN-RELATED"/>
    <property type="match status" value="1"/>
</dbReference>
<feature type="region of interest" description="Disordered" evidence="1">
    <location>
        <begin position="45"/>
        <end position="103"/>
    </location>
</feature>
<dbReference type="Gene3D" id="2.40.30.170">
    <property type="match status" value="1"/>
</dbReference>
<accession>A0A9D7I7N5</accession>
<dbReference type="Gene3D" id="2.40.50.100">
    <property type="match status" value="1"/>
</dbReference>
<reference evidence="3" key="1">
    <citation type="submission" date="2020-10" db="EMBL/GenBank/DDBJ databases">
        <title>Connecting structure to function with the recovery of over 1000 high-quality activated sludge metagenome-assembled genomes encoding full-length rRNA genes using long-read sequencing.</title>
        <authorList>
            <person name="Singleton C.M."/>
            <person name="Petriglieri F."/>
            <person name="Kristensen J.M."/>
            <person name="Kirkegaard R.H."/>
            <person name="Michaelsen T.Y."/>
            <person name="Andersen M.H."/>
            <person name="Karst S.M."/>
            <person name="Dueholm M.S."/>
            <person name="Nielsen P.H."/>
            <person name="Albertsen M."/>
        </authorList>
    </citation>
    <scope>NUCLEOTIDE SEQUENCE</scope>
    <source>
        <strain evidence="3">EsbW_18-Q3-R4-48_MAXAC.044</strain>
    </source>
</reference>
<sequence length="468" mass="48878">MNTTATPPVIAPPTPPASVTVTVTFAPPLAAAVTPADTPVAAEPVSVTVSPTAAPPPPAPASAQDAARGAAPATPDVIPEANPAASPPATAKLTPPARPATAPPPMSAVRSLLEKWKKWLIPALVVTVLAAAALLAWQMLRPKGPGEGFVSSNGRIEATEIDVSSKFSGRVQDILVADGDFVKAGQTLAHMQVQTLEAQRDEASARHQQSITAVASAEAQVTVRESERQAALALVTQRESELDAAQRRLVRSETLTREGASSGQELDDDRARVRSVQAAVGAARAQVQAAQATIAAARAQVAGARSTVDAVQATIVRIKVDIDDSSLTAPRDGRVQYRIAQPGEVLAAGGKVLNLVDLGDVFMTFFVPETVAGKLALGSEVHIVLDAAPQYVIPARVSFVASTAQFTPKTVETASERQKLMFRVKAQIGRELLQKNLTQIKTGLPGIAWLKLDGQAPWPAELAVKVPQ</sequence>
<evidence type="ECO:0000256" key="1">
    <source>
        <dbReference type="SAM" id="MobiDB-lite"/>
    </source>
</evidence>